<dbReference type="Proteomes" id="UP000256373">
    <property type="component" value="Unassembled WGS sequence"/>
</dbReference>
<dbReference type="EMBL" id="QNUL01000002">
    <property type="protein sequence ID" value="REA63438.1"/>
    <property type="molecule type" value="Genomic_DNA"/>
</dbReference>
<gene>
    <name evidence="1" type="ORF">DSL64_03035</name>
</gene>
<evidence type="ECO:0000313" key="2">
    <source>
        <dbReference type="Proteomes" id="UP000256373"/>
    </source>
</evidence>
<keyword evidence="2" id="KW-1185">Reference proteome</keyword>
<name>A0A3D8YFF4_9BACT</name>
<accession>A0A3D8YFF4</accession>
<sequence>MKNFIALLMISGLLISCSGNNQLKVESDATLLDQPADPELFAVSRYEVHLLTDPEPKVARIVNQKAAETLRETYYILVGRSLKITILSEYNEWVNVKVIEPNWLQNTHIGWMAIVGQF</sequence>
<reference evidence="1 2" key="1">
    <citation type="submission" date="2018-07" db="EMBL/GenBank/DDBJ databases">
        <title>Dyadobacter roseus sp. nov., isolated from rose rhizosphere soil.</title>
        <authorList>
            <person name="Chen L."/>
        </authorList>
    </citation>
    <scope>NUCLEOTIDE SEQUENCE [LARGE SCALE GENOMIC DNA]</scope>
    <source>
        <strain evidence="1 2">RS19</strain>
    </source>
</reference>
<dbReference type="OrthoDB" id="795819at2"/>
<protein>
    <submittedName>
        <fullName evidence="1">Uncharacterized protein</fullName>
    </submittedName>
</protein>
<dbReference type="PROSITE" id="PS51257">
    <property type="entry name" value="PROKAR_LIPOPROTEIN"/>
    <property type="match status" value="1"/>
</dbReference>
<proteinExistence type="predicted"/>
<dbReference type="RefSeq" id="WP_115829185.1">
    <property type="nucleotide sequence ID" value="NZ_QNUL01000002.1"/>
</dbReference>
<comment type="caution">
    <text evidence="1">The sequence shown here is derived from an EMBL/GenBank/DDBJ whole genome shotgun (WGS) entry which is preliminary data.</text>
</comment>
<evidence type="ECO:0000313" key="1">
    <source>
        <dbReference type="EMBL" id="REA63438.1"/>
    </source>
</evidence>
<organism evidence="1 2">
    <name type="scientific">Dyadobacter luteus</name>
    <dbReference type="NCBI Taxonomy" id="2259619"/>
    <lineage>
        <taxon>Bacteria</taxon>
        <taxon>Pseudomonadati</taxon>
        <taxon>Bacteroidota</taxon>
        <taxon>Cytophagia</taxon>
        <taxon>Cytophagales</taxon>
        <taxon>Spirosomataceae</taxon>
        <taxon>Dyadobacter</taxon>
    </lineage>
</organism>
<dbReference type="AlphaFoldDB" id="A0A3D8YFF4"/>